<feature type="transmembrane region" description="Helical" evidence="1">
    <location>
        <begin position="40"/>
        <end position="64"/>
    </location>
</feature>
<protein>
    <submittedName>
        <fullName evidence="2">Uncharacterized protein</fullName>
    </submittedName>
</protein>
<evidence type="ECO:0000256" key="1">
    <source>
        <dbReference type="SAM" id="Phobius"/>
    </source>
</evidence>
<evidence type="ECO:0000313" key="2">
    <source>
        <dbReference type="EMBL" id="PKC67125.1"/>
    </source>
</evidence>
<sequence length="119" mass="13954">MLRATNKKYFWDLTYISIFQGPICTTSTNHCQLDHINQKLILAFWIYLVLALFTLDCIGAFHFGLVSAPFILDCAFFELVSVSVRPFMYRLGPLKTCDIDWYWLGPLNRYRLTLVETFK</sequence>
<proteinExistence type="predicted"/>
<organism evidence="2 3">
    <name type="scientific">Rhizophagus irregularis</name>
    <dbReference type="NCBI Taxonomy" id="588596"/>
    <lineage>
        <taxon>Eukaryota</taxon>
        <taxon>Fungi</taxon>
        <taxon>Fungi incertae sedis</taxon>
        <taxon>Mucoromycota</taxon>
        <taxon>Glomeromycotina</taxon>
        <taxon>Glomeromycetes</taxon>
        <taxon>Glomerales</taxon>
        <taxon>Glomeraceae</taxon>
        <taxon>Rhizophagus</taxon>
    </lineage>
</organism>
<reference evidence="2 3" key="2">
    <citation type="submission" date="2017-10" db="EMBL/GenBank/DDBJ databases">
        <title>Genome analyses suggest a sexual origin of heterokaryosis in a supposedly ancient asexual fungus.</title>
        <authorList>
            <person name="Corradi N."/>
            <person name="Sedzielewska K."/>
            <person name="Noel J."/>
            <person name="Charron P."/>
            <person name="Farinelli L."/>
            <person name="Marton T."/>
            <person name="Kruger M."/>
            <person name="Pelin A."/>
            <person name="Brachmann A."/>
            <person name="Corradi N."/>
        </authorList>
    </citation>
    <scope>NUCLEOTIDE SEQUENCE [LARGE SCALE GENOMIC DNA]</scope>
    <source>
        <strain evidence="2 3">A1</strain>
    </source>
</reference>
<gene>
    <name evidence="2" type="ORF">RhiirA1_458797</name>
</gene>
<name>A0A2N0RUZ9_9GLOM</name>
<dbReference type="EMBL" id="LLXH01000411">
    <property type="protein sequence ID" value="PKC67125.1"/>
    <property type="molecule type" value="Genomic_DNA"/>
</dbReference>
<keyword evidence="1" id="KW-1133">Transmembrane helix</keyword>
<keyword evidence="1" id="KW-0472">Membrane</keyword>
<reference evidence="2 3" key="1">
    <citation type="submission" date="2017-10" db="EMBL/GenBank/DDBJ databases">
        <title>Extensive intraspecific genome diversity in a model arbuscular mycorrhizal fungus.</title>
        <authorList>
            <person name="Chen E.C.H."/>
            <person name="Morin E."/>
            <person name="Baudet D."/>
            <person name="Noel J."/>
            <person name="Ndikumana S."/>
            <person name="Charron P."/>
            <person name="St-Onge C."/>
            <person name="Giorgi J."/>
            <person name="Grigoriev I.V."/>
            <person name="Roux C."/>
            <person name="Martin F.M."/>
            <person name="Corradi N."/>
        </authorList>
    </citation>
    <scope>NUCLEOTIDE SEQUENCE [LARGE SCALE GENOMIC DNA]</scope>
    <source>
        <strain evidence="2 3">A1</strain>
    </source>
</reference>
<comment type="caution">
    <text evidence="2">The sequence shown here is derived from an EMBL/GenBank/DDBJ whole genome shotgun (WGS) entry which is preliminary data.</text>
</comment>
<dbReference type="Proteomes" id="UP000232688">
    <property type="component" value="Unassembled WGS sequence"/>
</dbReference>
<dbReference type="VEuPathDB" id="FungiDB:RhiirA1_458797"/>
<evidence type="ECO:0000313" key="3">
    <source>
        <dbReference type="Proteomes" id="UP000232688"/>
    </source>
</evidence>
<accession>A0A2N0RUZ9</accession>
<dbReference type="AlphaFoldDB" id="A0A2N0RUZ9"/>
<keyword evidence="1" id="KW-0812">Transmembrane</keyword>